<evidence type="ECO:0000313" key="1">
    <source>
        <dbReference type="EMBL" id="KAK0482775.1"/>
    </source>
</evidence>
<name>A0AA39UKN9_9AGAR</name>
<accession>A0AA39UKN9</accession>
<proteinExistence type="predicted"/>
<dbReference type="EMBL" id="JAUEPR010000007">
    <property type="protein sequence ID" value="KAK0482775.1"/>
    <property type="molecule type" value="Genomic_DNA"/>
</dbReference>
<gene>
    <name evidence="1" type="ORF">IW261DRAFT_1418303</name>
</gene>
<reference evidence="1" key="1">
    <citation type="submission" date="2023-06" db="EMBL/GenBank/DDBJ databases">
        <authorList>
            <consortium name="Lawrence Berkeley National Laboratory"/>
            <person name="Ahrendt S."/>
            <person name="Sahu N."/>
            <person name="Indic B."/>
            <person name="Wong-Bajracharya J."/>
            <person name="Merenyi Z."/>
            <person name="Ke H.-M."/>
            <person name="Monk M."/>
            <person name="Kocsube S."/>
            <person name="Drula E."/>
            <person name="Lipzen A."/>
            <person name="Balint B."/>
            <person name="Henrissat B."/>
            <person name="Andreopoulos B."/>
            <person name="Martin F.M."/>
            <person name="Harder C.B."/>
            <person name="Rigling D."/>
            <person name="Ford K.L."/>
            <person name="Foster G.D."/>
            <person name="Pangilinan J."/>
            <person name="Papanicolaou A."/>
            <person name="Barry K."/>
            <person name="LaButti K."/>
            <person name="Viragh M."/>
            <person name="Koriabine M."/>
            <person name="Yan M."/>
            <person name="Riley R."/>
            <person name="Champramary S."/>
            <person name="Plett K.L."/>
            <person name="Tsai I.J."/>
            <person name="Slot J."/>
            <person name="Sipos G."/>
            <person name="Plett J."/>
            <person name="Nagy L.G."/>
            <person name="Grigoriev I.V."/>
        </authorList>
    </citation>
    <scope>NUCLEOTIDE SEQUENCE</scope>
    <source>
        <strain evidence="1">ICMP 16352</strain>
    </source>
</reference>
<dbReference type="Proteomes" id="UP001175227">
    <property type="component" value="Unassembled WGS sequence"/>
</dbReference>
<organism evidence="1 2">
    <name type="scientific">Armillaria novae-zelandiae</name>
    <dbReference type="NCBI Taxonomy" id="153914"/>
    <lineage>
        <taxon>Eukaryota</taxon>
        <taxon>Fungi</taxon>
        <taxon>Dikarya</taxon>
        <taxon>Basidiomycota</taxon>
        <taxon>Agaricomycotina</taxon>
        <taxon>Agaricomycetes</taxon>
        <taxon>Agaricomycetidae</taxon>
        <taxon>Agaricales</taxon>
        <taxon>Marasmiineae</taxon>
        <taxon>Physalacriaceae</taxon>
        <taxon>Armillaria</taxon>
    </lineage>
</organism>
<sequence length="352" mass="41191">MDCIADRVWERFLRKVAALKSKFLLHGGLEHLDSLLQAWMTWRAEKGKPGERSRDITTLAGHETGGDTYAMLRKVFEVIFNENCPTRSGEERLKYFIRMTTRCRAFLNSTFFRDGCFRRFPATDQSLFFRVIARRLWRVQIYYSGAVIFASTWMKHCRAIFDVKEPSFSGVWVGNTVPKAVDFPVSIRETLLDILHRRKVNFSDKDLDHYLEGKYMRVDSAWLEGRPLTLHPHPEIQMLHYLHWSGISVFENAVGSSKRMCEVCVRYKELYEEILSCPESLVFTPRFPGATREYFENDWMLPDSSGNPLVQTAIDTVVNRVVDQFTMTAENRFSHRFFEMCHPGVMDYIPLY</sequence>
<protein>
    <submittedName>
        <fullName evidence="1">Uncharacterized protein</fullName>
    </submittedName>
</protein>
<keyword evidence="2" id="KW-1185">Reference proteome</keyword>
<evidence type="ECO:0000313" key="2">
    <source>
        <dbReference type="Proteomes" id="UP001175227"/>
    </source>
</evidence>
<dbReference type="AlphaFoldDB" id="A0AA39UKN9"/>
<comment type="caution">
    <text evidence="1">The sequence shown here is derived from an EMBL/GenBank/DDBJ whole genome shotgun (WGS) entry which is preliminary data.</text>
</comment>